<dbReference type="OrthoDB" id="2804704at2759"/>
<evidence type="ECO:0000313" key="2">
    <source>
        <dbReference type="Proteomes" id="UP000230002"/>
    </source>
</evidence>
<dbReference type="SUPFAM" id="SSF52047">
    <property type="entry name" value="RNI-like"/>
    <property type="match status" value="1"/>
</dbReference>
<dbReference type="AlphaFoldDB" id="A0A2G8RMD4"/>
<dbReference type="InterPro" id="IPR032675">
    <property type="entry name" value="LRR_dom_sf"/>
</dbReference>
<dbReference type="Gene3D" id="3.80.10.10">
    <property type="entry name" value="Ribonuclease Inhibitor"/>
    <property type="match status" value="1"/>
</dbReference>
<dbReference type="STRING" id="1077348.A0A2G8RMD4"/>
<evidence type="ECO:0000313" key="1">
    <source>
        <dbReference type="EMBL" id="PIL22677.1"/>
    </source>
</evidence>
<organism evidence="1 2">
    <name type="scientific">Ganoderma sinense ZZ0214-1</name>
    <dbReference type="NCBI Taxonomy" id="1077348"/>
    <lineage>
        <taxon>Eukaryota</taxon>
        <taxon>Fungi</taxon>
        <taxon>Dikarya</taxon>
        <taxon>Basidiomycota</taxon>
        <taxon>Agaricomycotina</taxon>
        <taxon>Agaricomycetes</taxon>
        <taxon>Polyporales</taxon>
        <taxon>Polyporaceae</taxon>
        <taxon>Ganoderma</taxon>
    </lineage>
</organism>
<dbReference type="EMBL" id="AYKW01000069">
    <property type="protein sequence ID" value="PIL22677.1"/>
    <property type="molecule type" value="Genomic_DNA"/>
</dbReference>
<accession>A0A2G8RMD4</accession>
<sequence>MSSLSIYRPTLILFPRLVELSWGDRTFCNDDSDLPGVLGLIGPHLKRISIAGWSLQNDDDQHLQTSLSIISTRFRSLQSFYLHCNQTPVVCRLIPGVLPSSLNNLCSFRCNQIPISADAFLALGQLRHLSELSIRLPALLSWAPLPPDAFPSLHHIEIAALTKNYLALTADIVCFPEVTGAIIYLRDVPTVRDGLPFFDLISRQFSHAVLSVLSIYMSSDANMGLLRQDKLTVARDTLRPLLSFTNMTAMDVNLACPYALDGSFFSELAQAFPKIDCLYLGTYDYCHHEPHLLPLMTEALPPFAVHCPKLSTLGVAFDARQTLTVDDVRDALPYRPSLSEVTSLECLHCPIDDAHMVAAYLARVFPMLDGDYAVDWQRLGPTHPLSIPWQQWELVWREVQEKLPWFRMIRDDERAAT</sequence>
<proteinExistence type="predicted"/>
<protein>
    <submittedName>
        <fullName evidence="1">Uncharacterized protein</fullName>
    </submittedName>
</protein>
<keyword evidence="2" id="KW-1185">Reference proteome</keyword>
<comment type="caution">
    <text evidence="1">The sequence shown here is derived from an EMBL/GenBank/DDBJ whole genome shotgun (WGS) entry which is preliminary data.</text>
</comment>
<gene>
    <name evidence="1" type="ORF">GSI_15370</name>
</gene>
<name>A0A2G8RMD4_9APHY</name>
<dbReference type="Proteomes" id="UP000230002">
    <property type="component" value="Unassembled WGS sequence"/>
</dbReference>
<reference evidence="1 2" key="1">
    <citation type="journal article" date="2015" name="Sci. Rep.">
        <title>Chromosome-level genome map provides insights into diverse defense mechanisms in the medicinal fungus Ganoderma sinense.</title>
        <authorList>
            <person name="Zhu Y."/>
            <person name="Xu J."/>
            <person name="Sun C."/>
            <person name="Zhou S."/>
            <person name="Xu H."/>
            <person name="Nelson D.R."/>
            <person name="Qian J."/>
            <person name="Song J."/>
            <person name="Luo H."/>
            <person name="Xiang L."/>
            <person name="Li Y."/>
            <person name="Xu Z."/>
            <person name="Ji A."/>
            <person name="Wang L."/>
            <person name="Lu S."/>
            <person name="Hayward A."/>
            <person name="Sun W."/>
            <person name="Li X."/>
            <person name="Schwartz D.C."/>
            <person name="Wang Y."/>
            <person name="Chen S."/>
        </authorList>
    </citation>
    <scope>NUCLEOTIDE SEQUENCE [LARGE SCALE GENOMIC DNA]</scope>
    <source>
        <strain evidence="1 2">ZZ0214-1</strain>
    </source>
</reference>